<comment type="caution">
    <text evidence="1">The sequence shown here is derived from an EMBL/GenBank/DDBJ whole genome shotgun (WGS) entry which is preliminary data.</text>
</comment>
<sequence>MRFLLVFICFFGVNLLGKNIEEGLKYLEIPNSKRQILKEAIRELYKQRQNYHSNDVILEYKILKEIANKGYGEVNFIEYKQMLEKNDQNYAEAKINFYRTIGQILGKEEITSLMEFIRE</sequence>
<dbReference type="EMBL" id="JAMOKX010000007">
    <property type="protein sequence ID" value="MCL9820029.1"/>
    <property type="molecule type" value="Genomic_DNA"/>
</dbReference>
<evidence type="ECO:0000313" key="2">
    <source>
        <dbReference type="Proteomes" id="UP001057522"/>
    </source>
</evidence>
<name>A0ABT0TW16_9HELI</name>
<gene>
    <name evidence="1" type="ORF">NCR95_07625</name>
</gene>
<accession>A0ABT0TW16</accession>
<keyword evidence="2" id="KW-1185">Reference proteome</keyword>
<evidence type="ECO:0008006" key="3">
    <source>
        <dbReference type="Google" id="ProtNLM"/>
    </source>
</evidence>
<organism evidence="1 2">
    <name type="scientific">Helicobacter colisuis</name>
    <dbReference type="NCBI Taxonomy" id="2949739"/>
    <lineage>
        <taxon>Bacteria</taxon>
        <taxon>Pseudomonadati</taxon>
        <taxon>Campylobacterota</taxon>
        <taxon>Epsilonproteobacteria</taxon>
        <taxon>Campylobacterales</taxon>
        <taxon>Helicobacteraceae</taxon>
        <taxon>Helicobacter</taxon>
    </lineage>
</organism>
<evidence type="ECO:0000313" key="1">
    <source>
        <dbReference type="EMBL" id="MCL9820029.1"/>
    </source>
</evidence>
<dbReference type="RefSeq" id="WP_250604914.1">
    <property type="nucleotide sequence ID" value="NZ_JAMOKX010000007.1"/>
</dbReference>
<dbReference type="Proteomes" id="UP001057522">
    <property type="component" value="Unassembled WGS sequence"/>
</dbReference>
<protein>
    <recommendedName>
        <fullName evidence="3">DUF1104 domain-containing protein</fullName>
    </recommendedName>
</protein>
<reference evidence="1" key="1">
    <citation type="submission" date="2022-06" db="EMBL/GenBank/DDBJ databases">
        <title>Helicobacter colisuis sp. nov.</title>
        <authorList>
            <person name="Papic B."/>
            <person name="Gruntar I."/>
        </authorList>
    </citation>
    <scope>NUCLEOTIDE SEQUENCE</scope>
    <source>
        <strain evidence="1">11154-15</strain>
    </source>
</reference>
<proteinExistence type="predicted"/>